<feature type="non-terminal residue" evidence="6">
    <location>
        <position position="478"/>
    </location>
</feature>
<sequence length="478" mass="55082">MIKKFQPFPMSLLRLLKQSDLLQKSSDSNDVFHASRDHSVVVEASAGTGKTFALEELVLELALVERIPLQKILLVTFTEKATQELRTRLRTRLREIVEAAQSGKDWLGPEGTGSCWEIDAPRLEQLKAALMDFDAVPIYTIHGFCNRLIREFAFENRLLFNQQQVDTRQLMEDHFRIFLRSKVLPPESTHSPLMNLYLVHAEGNLETLQRELLRLIPQQGKLIPQWPSFLKMMQSFHTPWKKLCHEDQSLRSSQPGSHPMREAFWLMNLNGNSEKGILSSLERIIELLGSPELPPEECFLHLLQSQPEKVTRPKCAKQMKSGKQYASPDDFPDAQKDWMAALEELERFFTENELVLEKPEQIKKILKAWLILEILPPLRSELEQMKLEKGVYDFDDMLRIVEENVQPANSNGSENPATPLTHAVRSQYETAIVDEFQDTDPRQWSIFKNLFLKSASHRLMLIGDPKQAIYGFRGAEVL</sequence>
<dbReference type="GO" id="GO:0000725">
    <property type="term" value="P:recombinational repair"/>
    <property type="evidence" value="ECO:0007669"/>
    <property type="project" value="TreeGrafter"/>
</dbReference>
<evidence type="ECO:0000256" key="3">
    <source>
        <dbReference type="ARBA" id="ARBA00022806"/>
    </source>
</evidence>
<dbReference type="InterPro" id="IPR000212">
    <property type="entry name" value="DNA_helicase_UvrD/REP"/>
</dbReference>
<keyword evidence="4" id="KW-0067">ATP-binding</keyword>
<gene>
    <name evidence="6" type="ORF">METZ01_LOCUS224724</name>
</gene>
<proteinExistence type="predicted"/>
<dbReference type="PROSITE" id="PS51198">
    <property type="entry name" value="UVRD_HELICASE_ATP_BIND"/>
    <property type="match status" value="1"/>
</dbReference>
<dbReference type="InterPro" id="IPR014016">
    <property type="entry name" value="UvrD-like_ATP-bd"/>
</dbReference>
<accession>A0A382G9E3</accession>
<protein>
    <recommendedName>
        <fullName evidence="5">UvrD-like helicase ATP-binding domain-containing protein</fullName>
    </recommendedName>
</protein>
<dbReference type="PANTHER" id="PTHR11070:SF23">
    <property type="entry name" value="RECBCD ENZYME SUBUNIT RECB"/>
    <property type="match status" value="1"/>
</dbReference>
<dbReference type="AlphaFoldDB" id="A0A382G9E3"/>
<dbReference type="PANTHER" id="PTHR11070">
    <property type="entry name" value="UVRD / RECB / PCRA DNA HELICASE FAMILY MEMBER"/>
    <property type="match status" value="1"/>
</dbReference>
<dbReference type="GO" id="GO:0005829">
    <property type="term" value="C:cytosol"/>
    <property type="evidence" value="ECO:0007669"/>
    <property type="project" value="TreeGrafter"/>
</dbReference>
<feature type="domain" description="UvrD-like helicase ATP-binding" evidence="5">
    <location>
        <begin position="23"/>
        <end position="478"/>
    </location>
</feature>
<dbReference type="Gene3D" id="1.10.3170.10">
    <property type="entry name" value="Recbcd, chain B, domain 2"/>
    <property type="match status" value="1"/>
</dbReference>
<evidence type="ECO:0000256" key="2">
    <source>
        <dbReference type="ARBA" id="ARBA00022801"/>
    </source>
</evidence>
<organism evidence="6">
    <name type="scientific">marine metagenome</name>
    <dbReference type="NCBI Taxonomy" id="408172"/>
    <lineage>
        <taxon>unclassified sequences</taxon>
        <taxon>metagenomes</taxon>
        <taxon>ecological metagenomes</taxon>
    </lineage>
</organism>
<dbReference type="InterPro" id="IPR027417">
    <property type="entry name" value="P-loop_NTPase"/>
</dbReference>
<keyword evidence="2" id="KW-0378">Hydrolase</keyword>
<dbReference type="GO" id="GO:0043138">
    <property type="term" value="F:3'-5' DNA helicase activity"/>
    <property type="evidence" value="ECO:0007669"/>
    <property type="project" value="TreeGrafter"/>
</dbReference>
<dbReference type="GO" id="GO:0003677">
    <property type="term" value="F:DNA binding"/>
    <property type="evidence" value="ECO:0007669"/>
    <property type="project" value="InterPro"/>
</dbReference>
<name>A0A382G9E3_9ZZZZ</name>
<keyword evidence="1" id="KW-0547">Nucleotide-binding</keyword>
<dbReference type="SUPFAM" id="SSF52540">
    <property type="entry name" value="P-loop containing nucleoside triphosphate hydrolases"/>
    <property type="match status" value="1"/>
</dbReference>
<dbReference type="Gene3D" id="3.40.50.300">
    <property type="entry name" value="P-loop containing nucleotide triphosphate hydrolases"/>
    <property type="match status" value="1"/>
</dbReference>
<dbReference type="GO" id="GO:0009338">
    <property type="term" value="C:exodeoxyribonuclease V complex"/>
    <property type="evidence" value="ECO:0007669"/>
    <property type="project" value="TreeGrafter"/>
</dbReference>
<evidence type="ECO:0000259" key="5">
    <source>
        <dbReference type="PROSITE" id="PS51198"/>
    </source>
</evidence>
<reference evidence="6" key="1">
    <citation type="submission" date="2018-05" db="EMBL/GenBank/DDBJ databases">
        <authorList>
            <person name="Lanie J.A."/>
            <person name="Ng W.-L."/>
            <person name="Kazmierczak K.M."/>
            <person name="Andrzejewski T.M."/>
            <person name="Davidsen T.M."/>
            <person name="Wayne K.J."/>
            <person name="Tettelin H."/>
            <person name="Glass J.I."/>
            <person name="Rusch D."/>
            <person name="Podicherti R."/>
            <person name="Tsui H.-C.T."/>
            <person name="Winkler M.E."/>
        </authorList>
    </citation>
    <scope>NUCLEOTIDE SEQUENCE</scope>
</reference>
<keyword evidence="3" id="KW-0347">Helicase</keyword>
<dbReference type="GO" id="GO:0005524">
    <property type="term" value="F:ATP binding"/>
    <property type="evidence" value="ECO:0007669"/>
    <property type="project" value="UniProtKB-KW"/>
</dbReference>
<evidence type="ECO:0000256" key="4">
    <source>
        <dbReference type="ARBA" id="ARBA00022840"/>
    </source>
</evidence>
<evidence type="ECO:0000313" key="6">
    <source>
        <dbReference type="EMBL" id="SVB71870.1"/>
    </source>
</evidence>
<evidence type="ECO:0000256" key="1">
    <source>
        <dbReference type="ARBA" id="ARBA00022741"/>
    </source>
</evidence>
<dbReference type="Pfam" id="PF00580">
    <property type="entry name" value="UvrD-helicase"/>
    <property type="match status" value="1"/>
</dbReference>
<dbReference type="GO" id="GO:0016787">
    <property type="term" value="F:hydrolase activity"/>
    <property type="evidence" value="ECO:0007669"/>
    <property type="project" value="UniProtKB-KW"/>
</dbReference>
<dbReference type="EMBL" id="UINC01054317">
    <property type="protein sequence ID" value="SVB71870.1"/>
    <property type="molecule type" value="Genomic_DNA"/>
</dbReference>